<dbReference type="Pfam" id="PF03564">
    <property type="entry name" value="DUF1759"/>
    <property type="match status" value="2"/>
</dbReference>
<name>A0A4Y2VNV7_ARAVE</name>
<evidence type="ECO:0000313" key="3">
    <source>
        <dbReference type="EMBL" id="GBO26302.1"/>
    </source>
</evidence>
<organism evidence="3 4">
    <name type="scientific">Araneus ventricosus</name>
    <name type="common">Orbweaver spider</name>
    <name type="synonym">Epeira ventricosa</name>
    <dbReference type="NCBI Taxonomy" id="182803"/>
    <lineage>
        <taxon>Eukaryota</taxon>
        <taxon>Metazoa</taxon>
        <taxon>Ecdysozoa</taxon>
        <taxon>Arthropoda</taxon>
        <taxon>Chelicerata</taxon>
        <taxon>Arachnida</taxon>
        <taxon>Araneae</taxon>
        <taxon>Araneomorphae</taxon>
        <taxon>Entelegynae</taxon>
        <taxon>Araneoidea</taxon>
        <taxon>Araneidae</taxon>
        <taxon>Araneus</taxon>
    </lineage>
</organism>
<proteinExistence type="predicted"/>
<dbReference type="InterPro" id="IPR005312">
    <property type="entry name" value="DUF1759"/>
</dbReference>
<evidence type="ECO:0000313" key="4">
    <source>
        <dbReference type="Proteomes" id="UP000499080"/>
    </source>
</evidence>
<feature type="coiled-coil region" evidence="1">
    <location>
        <begin position="36"/>
        <end position="95"/>
    </location>
</feature>
<dbReference type="PANTHER" id="PTHR22954:SF3">
    <property type="entry name" value="PROTEIN CBG08539"/>
    <property type="match status" value="1"/>
</dbReference>
<dbReference type="AlphaFoldDB" id="A0A4Y2VNV7"/>
<evidence type="ECO:0000256" key="1">
    <source>
        <dbReference type="SAM" id="Coils"/>
    </source>
</evidence>
<keyword evidence="1" id="KW-0175">Coiled coil</keyword>
<reference evidence="3 4" key="1">
    <citation type="journal article" date="2019" name="Sci. Rep.">
        <title>Orb-weaving spider Araneus ventricosus genome elucidates the spidroin gene catalogue.</title>
        <authorList>
            <person name="Kono N."/>
            <person name="Nakamura H."/>
            <person name="Ohtoshi R."/>
            <person name="Moran D.A.P."/>
            <person name="Shinohara A."/>
            <person name="Yoshida Y."/>
            <person name="Fujiwara M."/>
            <person name="Mori M."/>
            <person name="Tomita M."/>
            <person name="Arakawa K."/>
        </authorList>
    </citation>
    <scope>NUCLEOTIDE SEQUENCE [LARGE SCALE GENOMIC DNA]</scope>
</reference>
<sequence length="629" mass="73275">MDINNRLKSALKGKITRLETYIETVKTETEIDIVELKVKLKNVTFLQKNIEELRGNYYAIPNVKEAEIVTIDEELNQMDERLEKLEVRMETVINSSCMKSSETVVNKINNNALDKFEIKTKIPLLVLPEFSEKYEEFSSFKVQFDDLITNNIQLSQSQKLYYLRSCLTHDASDLSSNFDNFESLYEALITRYDNERLIVDIHVQNILKFEKIQSESAKEIRNMIDCIQKNLRALKALKYEQNKLSDVLLINILIQKLDKESRKSFELFHVSNNVPTFEQFIKFLEQPRINFTKTANLLKEELKKDASDKGIVRVKLIRLQEYLSNLKDYDDKIIALLADSAADEDSLSAEMEGCDKYRDEFHVLTGIMDEKLEKNTGRTCSISAEDSVSSVTVKEKRYKLPKIEIKSFDGELINWLSFWAQFRKIHEDESLEECDKFHYLLQSMLPGTRARELMESYPLTSDNYQKAVSALKDRFGKKELLTEIYVRELLKLIMSNVQSHGKDRLSLSKLFDKIESHLRSLESMGMDQEKNAAWLYPMVESCLSTDILRAWQRSPQFNKDDKENETQSRLSNLLEFLRKEVENEERVKLVRNTFGTPFVPREERGGGSETKSRKGVCPHRRGSAYSQRS</sequence>
<protein>
    <submittedName>
        <fullName evidence="3">Uncharacterized protein</fullName>
    </submittedName>
</protein>
<keyword evidence="4" id="KW-1185">Reference proteome</keyword>
<feature type="compositionally biased region" description="Basic residues" evidence="2">
    <location>
        <begin position="613"/>
        <end position="622"/>
    </location>
</feature>
<dbReference type="EMBL" id="BGPR01049317">
    <property type="protein sequence ID" value="GBO26302.1"/>
    <property type="molecule type" value="Genomic_DNA"/>
</dbReference>
<feature type="region of interest" description="Disordered" evidence="2">
    <location>
        <begin position="594"/>
        <end position="629"/>
    </location>
</feature>
<dbReference type="Proteomes" id="UP000499080">
    <property type="component" value="Unassembled WGS sequence"/>
</dbReference>
<gene>
    <name evidence="3" type="ORF">AVEN_17028_1</name>
</gene>
<feature type="compositionally biased region" description="Basic and acidic residues" evidence="2">
    <location>
        <begin position="600"/>
        <end position="612"/>
    </location>
</feature>
<dbReference type="PANTHER" id="PTHR22954">
    <property type="entry name" value="RETROVIRAL PROTEASE-RELATED"/>
    <property type="match status" value="1"/>
</dbReference>
<comment type="caution">
    <text evidence="3">The sequence shown here is derived from an EMBL/GenBank/DDBJ whole genome shotgun (WGS) entry which is preliminary data.</text>
</comment>
<accession>A0A4Y2VNV7</accession>
<evidence type="ECO:0000256" key="2">
    <source>
        <dbReference type="SAM" id="MobiDB-lite"/>
    </source>
</evidence>
<dbReference type="OrthoDB" id="7444419at2759"/>